<dbReference type="Proteomes" id="UP001596055">
    <property type="component" value="Unassembled WGS sequence"/>
</dbReference>
<dbReference type="Pfam" id="PF00672">
    <property type="entry name" value="HAMP"/>
    <property type="match status" value="1"/>
</dbReference>
<dbReference type="PANTHER" id="PTHR32089">
    <property type="entry name" value="METHYL-ACCEPTING CHEMOTAXIS PROTEIN MCPB"/>
    <property type="match status" value="1"/>
</dbReference>
<feature type="domain" description="HAMP" evidence="11">
    <location>
        <begin position="199"/>
        <end position="251"/>
    </location>
</feature>
<reference evidence="13" key="1">
    <citation type="journal article" date="2019" name="Int. J. Syst. Evol. Microbiol.">
        <title>The Global Catalogue of Microorganisms (GCM) 10K type strain sequencing project: providing services to taxonomists for standard genome sequencing and annotation.</title>
        <authorList>
            <consortium name="The Broad Institute Genomics Platform"/>
            <consortium name="The Broad Institute Genome Sequencing Center for Infectious Disease"/>
            <person name="Wu L."/>
            <person name="Ma J."/>
        </authorList>
    </citation>
    <scope>NUCLEOTIDE SEQUENCE [LARGE SCALE GENOMIC DNA]</scope>
    <source>
        <strain evidence="13">CGMCC 4.1799</strain>
    </source>
</reference>
<name>A0ABW0RKM6_9GAMM</name>
<dbReference type="Gene3D" id="1.10.287.950">
    <property type="entry name" value="Methyl-accepting chemotaxis protein"/>
    <property type="match status" value="1"/>
</dbReference>
<evidence type="ECO:0000256" key="6">
    <source>
        <dbReference type="ARBA" id="ARBA00029447"/>
    </source>
</evidence>
<dbReference type="PROSITE" id="PS50111">
    <property type="entry name" value="CHEMOTAXIS_TRANSDUC_2"/>
    <property type="match status" value="1"/>
</dbReference>
<comment type="similarity">
    <text evidence="6">Belongs to the methyl-accepting chemotaxis (MCP) protein family.</text>
</comment>
<dbReference type="InterPro" id="IPR004089">
    <property type="entry name" value="MCPsignal_dom"/>
</dbReference>
<sequence>MSIRLKVILLSTLSILLAMLISGLALFGSDRVMEQSLRFNEATRVTQNLAQALARATTTIKADPIMPETASLLKEVNSDLQQRFASARAALADNRTPELADAIEATATAWADYYQQSVELNKMAETDPASALGMVDSVYQSLFVPLQSSFKNTISLASAYSDTLADGIAQNLRAQRTEILLVLGGSAILLVILVTIVLVRMKRSVAEFQGHSAQLIEGDLTSRFQDSGKDEISEIGRAVNHFLELFVGTLKSVRTSADQSDSVVMNLRQVTGEADRNIAAQADETRQMREAVEQLSLSFREVAEKSAQASDTAAEGEQIVARGNAMGETNRDALESIDSTVAATSTMVEELSAAINEVASVTRAIHDISEQTTLLALNAAIEAARAGSHGRGFAVVADEVKQLSDRTRSLTSDIAGIVDTVQNSTGKVHDSLGEARQAIATGVESGHSMSVLLGEMNHSIQDVAAMLREVAASTEEQSTVAMDINHRIERVASGGEQMQSQMASVLTVIASLEQANTDLNHHLGAFRTDAQAGLTRPEETPRTPSRAPMPATTAHRPQLLSR</sequence>
<feature type="transmembrane region" description="Helical" evidence="9">
    <location>
        <begin position="179"/>
        <end position="199"/>
    </location>
</feature>
<dbReference type="PRINTS" id="PR00260">
    <property type="entry name" value="CHEMTRNSDUCR"/>
</dbReference>
<dbReference type="InterPro" id="IPR004090">
    <property type="entry name" value="Chemotax_Me-accpt_rcpt"/>
</dbReference>
<evidence type="ECO:0000259" key="11">
    <source>
        <dbReference type="PROSITE" id="PS50885"/>
    </source>
</evidence>
<evidence type="ECO:0000256" key="1">
    <source>
        <dbReference type="ARBA" id="ARBA00004370"/>
    </source>
</evidence>
<keyword evidence="13" id="KW-1185">Reference proteome</keyword>
<dbReference type="CDD" id="cd06225">
    <property type="entry name" value="HAMP"/>
    <property type="match status" value="1"/>
</dbReference>
<evidence type="ECO:0000256" key="4">
    <source>
        <dbReference type="ARBA" id="ARBA00023136"/>
    </source>
</evidence>
<evidence type="ECO:0000313" key="12">
    <source>
        <dbReference type="EMBL" id="MFC5544749.1"/>
    </source>
</evidence>
<dbReference type="InterPro" id="IPR003660">
    <property type="entry name" value="HAMP_dom"/>
</dbReference>
<dbReference type="SUPFAM" id="SSF58104">
    <property type="entry name" value="Methyl-accepting chemotaxis protein (MCP) signaling domain"/>
    <property type="match status" value="1"/>
</dbReference>
<evidence type="ECO:0000256" key="5">
    <source>
        <dbReference type="ARBA" id="ARBA00023224"/>
    </source>
</evidence>
<accession>A0ABW0RKM6</accession>
<comment type="caution">
    <text evidence="12">The sequence shown here is derived from an EMBL/GenBank/DDBJ whole genome shotgun (WGS) entry which is preliminary data.</text>
</comment>
<protein>
    <submittedName>
        <fullName evidence="12">Methyl-accepting chemotaxis protein</fullName>
    </submittedName>
</protein>
<dbReference type="PROSITE" id="PS50885">
    <property type="entry name" value="HAMP"/>
    <property type="match status" value="1"/>
</dbReference>
<evidence type="ECO:0000256" key="8">
    <source>
        <dbReference type="SAM" id="MobiDB-lite"/>
    </source>
</evidence>
<dbReference type="EMBL" id="JBHSNL010000001">
    <property type="protein sequence ID" value="MFC5544749.1"/>
    <property type="molecule type" value="Genomic_DNA"/>
</dbReference>
<keyword evidence="4 9" id="KW-0472">Membrane</keyword>
<keyword evidence="2 9" id="KW-0812">Transmembrane</keyword>
<evidence type="ECO:0000256" key="7">
    <source>
        <dbReference type="PROSITE-ProRule" id="PRU00284"/>
    </source>
</evidence>
<evidence type="ECO:0000256" key="9">
    <source>
        <dbReference type="SAM" id="Phobius"/>
    </source>
</evidence>
<feature type="domain" description="Methyl-accepting transducer" evidence="10">
    <location>
        <begin position="256"/>
        <end position="492"/>
    </location>
</feature>
<feature type="region of interest" description="Disordered" evidence="8">
    <location>
        <begin position="527"/>
        <end position="562"/>
    </location>
</feature>
<comment type="subcellular location">
    <subcellularLocation>
        <location evidence="1">Membrane</location>
    </subcellularLocation>
</comment>
<organism evidence="12 13">
    <name type="scientific">Marinobacter koreensis</name>
    <dbReference type="NCBI Taxonomy" id="335974"/>
    <lineage>
        <taxon>Bacteria</taxon>
        <taxon>Pseudomonadati</taxon>
        <taxon>Pseudomonadota</taxon>
        <taxon>Gammaproteobacteria</taxon>
        <taxon>Pseudomonadales</taxon>
        <taxon>Marinobacteraceae</taxon>
        <taxon>Marinobacter</taxon>
    </lineage>
</organism>
<keyword evidence="5 7" id="KW-0807">Transducer</keyword>
<evidence type="ECO:0000313" key="13">
    <source>
        <dbReference type="Proteomes" id="UP001596055"/>
    </source>
</evidence>
<dbReference type="RefSeq" id="WP_248154027.1">
    <property type="nucleotide sequence ID" value="NZ_JAKZAJ010000001.1"/>
</dbReference>
<evidence type="ECO:0000256" key="3">
    <source>
        <dbReference type="ARBA" id="ARBA00022989"/>
    </source>
</evidence>
<keyword evidence="3 9" id="KW-1133">Transmembrane helix</keyword>
<gene>
    <name evidence="12" type="ORF">ACFPQA_06790</name>
</gene>
<evidence type="ECO:0000259" key="10">
    <source>
        <dbReference type="PROSITE" id="PS50111"/>
    </source>
</evidence>
<proteinExistence type="inferred from homology"/>
<dbReference type="Pfam" id="PF00015">
    <property type="entry name" value="MCPsignal"/>
    <property type="match status" value="1"/>
</dbReference>
<evidence type="ECO:0000256" key="2">
    <source>
        <dbReference type="ARBA" id="ARBA00022692"/>
    </source>
</evidence>
<dbReference type="SMART" id="SM00283">
    <property type="entry name" value="MA"/>
    <property type="match status" value="1"/>
</dbReference>
<dbReference type="PANTHER" id="PTHR32089:SF112">
    <property type="entry name" value="LYSOZYME-LIKE PROTEIN-RELATED"/>
    <property type="match status" value="1"/>
</dbReference>